<dbReference type="PROSITE" id="PS51257">
    <property type="entry name" value="PROKAR_LIPOPROTEIN"/>
    <property type="match status" value="1"/>
</dbReference>
<dbReference type="Proteomes" id="UP001271769">
    <property type="component" value="Unassembled WGS sequence"/>
</dbReference>
<keyword evidence="1" id="KW-0732">Signal</keyword>
<evidence type="ECO:0000256" key="1">
    <source>
        <dbReference type="SAM" id="SignalP"/>
    </source>
</evidence>
<reference evidence="2 3" key="1">
    <citation type="journal article" date="2013" name="Antonie Van Leeuwenhoek">
        <title>Dongia rigui sp. nov., isolated from freshwater of a large wetland in Korea.</title>
        <authorList>
            <person name="Baik K.S."/>
            <person name="Hwang Y.M."/>
            <person name="Choi J.S."/>
            <person name="Kwon J."/>
            <person name="Seong C.N."/>
        </authorList>
    </citation>
    <scope>NUCLEOTIDE SEQUENCE [LARGE SCALE GENOMIC DNA]</scope>
    <source>
        <strain evidence="2 3">04SU4-P</strain>
    </source>
</reference>
<evidence type="ECO:0000313" key="2">
    <source>
        <dbReference type="EMBL" id="MDY0871992.1"/>
    </source>
</evidence>
<feature type="chain" id="PRO_5047416092" evidence="1">
    <location>
        <begin position="22"/>
        <end position="232"/>
    </location>
</feature>
<protein>
    <submittedName>
        <fullName evidence="2">Uncharacterized protein</fullName>
    </submittedName>
</protein>
<organism evidence="2 3">
    <name type="scientific">Dongia rigui</name>
    <dbReference type="NCBI Taxonomy" id="940149"/>
    <lineage>
        <taxon>Bacteria</taxon>
        <taxon>Pseudomonadati</taxon>
        <taxon>Pseudomonadota</taxon>
        <taxon>Alphaproteobacteria</taxon>
        <taxon>Rhodospirillales</taxon>
        <taxon>Dongiaceae</taxon>
        <taxon>Dongia</taxon>
    </lineage>
</organism>
<evidence type="ECO:0000313" key="3">
    <source>
        <dbReference type="Proteomes" id="UP001271769"/>
    </source>
</evidence>
<comment type="caution">
    <text evidence="2">The sequence shown here is derived from an EMBL/GenBank/DDBJ whole genome shotgun (WGS) entry which is preliminary data.</text>
</comment>
<accession>A0ABU5DXG8</accession>
<gene>
    <name evidence="2" type="ORF">SMD31_08660</name>
</gene>
<dbReference type="RefSeq" id="WP_320500412.1">
    <property type="nucleotide sequence ID" value="NZ_JAXCLX010000001.1"/>
</dbReference>
<feature type="signal peptide" evidence="1">
    <location>
        <begin position="1"/>
        <end position="21"/>
    </location>
</feature>
<name>A0ABU5DXG8_9PROT</name>
<dbReference type="EMBL" id="JAXCLX010000001">
    <property type="protein sequence ID" value="MDY0871992.1"/>
    <property type="molecule type" value="Genomic_DNA"/>
</dbReference>
<keyword evidence="3" id="KW-1185">Reference proteome</keyword>
<sequence length="232" mass="25942">MKLMQLVIIGSLLALAGTACTSTPSPPLTIGVFNNLKDEHAYWVKAFEVTNEGNPKRGAGFPPAFKSCFADEMIKTSTPELHAAVAAFIRANHTQNFNAIAAALGHPHSSIWTSAPVEAALHQCEPIYFDALYDQFRDVGTYRDFSMTLLKVVAERDGIEIAEYPQEVVECSIDEYWRTLPAELRAPVDIFLRDRSRESWRAVYEKFDSYGNRDKSRTTRLIGHCKAKQSAP</sequence>
<proteinExistence type="predicted"/>